<reference evidence="5 6" key="1">
    <citation type="submission" date="2022-10" db="EMBL/GenBank/DDBJ databases">
        <title>Xanthomonas sp. H13-6.</title>
        <authorList>
            <person name="Liu X."/>
            <person name="Deng Z."/>
            <person name="Jiang Y."/>
            <person name="Yu T."/>
            <person name="Ai J."/>
        </authorList>
    </citation>
    <scope>NUCLEOTIDE SEQUENCE [LARGE SCALE GENOMIC DNA]</scope>
    <source>
        <strain evidence="5 6">H13-6</strain>
    </source>
</reference>
<keyword evidence="1" id="KW-0645">Protease</keyword>
<evidence type="ECO:0000256" key="3">
    <source>
        <dbReference type="ARBA" id="ARBA00022801"/>
    </source>
</evidence>
<dbReference type="Gene3D" id="3.40.630.10">
    <property type="entry name" value="Zn peptidases"/>
    <property type="match status" value="1"/>
</dbReference>
<proteinExistence type="predicted"/>
<protein>
    <submittedName>
        <fullName evidence="5">M20/M25/M40 family metallo-hydrolase</fullName>
    </submittedName>
</protein>
<dbReference type="EMBL" id="JAPCHY010000004">
    <property type="protein sequence ID" value="MCW4472217.1"/>
    <property type="molecule type" value="Genomic_DNA"/>
</dbReference>
<feature type="domain" description="Peptidase M20 dimerisation" evidence="4">
    <location>
        <begin position="207"/>
        <end position="363"/>
    </location>
</feature>
<keyword evidence="3" id="KW-0378">Hydrolase</keyword>
<dbReference type="RefSeq" id="WP_265127173.1">
    <property type="nucleotide sequence ID" value="NZ_JAPCHY010000004.1"/>
</dbReference>
<evidence type="ECO:0000256" key="2">
    <source>
        <dbReference type="ARBA" id="ARBA00022723"/>
    </source>
</evidence>
<evidence type="ECO:0000313" key="5">
    <source>
        <dbReference type="EMBL" id="MCW4472217.1"/>
    </source>
</evidence>
<dbReference type="InterPro" id="IPR051458">
    <property type="entry name" value="Cyt/Met_Dipeptidase"/>
</dbReference>
<keyword evidence="6" id="KW-1185">Reference proteome</keyword>
<sequence>MKLPDLQKNIDTAWDRSILPTLLDYIAIPCLSPAFDAQWASAGHMQRALELLAGWARGQLADMPGVSIEALRLPGRTPVLLVDIPGSGDSTALIYGHLDKQPAMDGWTNGRSAWSPRLEGDRLYGRGGADDGYALFSAVAAIKALHEHGGERPRCLILIEASEESGSPDLPAYLDLLAPRLAAVSLVVALDGSCGNYDQLWTTTSLRGQVAGTLEVRTLESGVHSGDASGVVASSFRIARHLLSRIEDPQTGEVVPAFHVGIPEARRREACAAAGSLGGRLDTALPIIAGLRPVHPEPPEVVLNRSWRPQLAVTGLDGLPGTAHAAAVMQPATRLKVSLRLPPTLDAEAASQRLKAILEDAPPYACRVGFSLDMVSPGWNAPATPAWLQRSLDNASQQAFGRPGAAIGGGGGIPFLSMLGRQIPDAQFVVTGVLGPLSNAHGPDEFLHLPTARRLTVALALLLHDLERTPDGGLDPVAPTSHPDGMVP</sequence>
<keyword evidence="2" id="KW-0479">Metal-binding</keyword>
<dbReference type="Pfam" id="PF07687">
    <property type="entry name" value="M20_dimer"/>
    <property type="match status" value="1"/>
</dbReference>
<comment type="caution">
    <text evidence="5">The sequence shown here is derived from an EMBL/GenBank/DDBJ whole genome shotgun (WGS) entry which is preliminary data.</text>
</comment>
<organism evidence="5 6">
    <name type="scientific">Xanthomonas chitinilytica</name>
    <dbReference type="NCBI Taxonomy" id="2989819"/>
    <lineage>
        <taxon>Bacteria</taxon>
        <taxon>Pseudomonadati</taxon>
        <taxon>Pseudomonadota</taxon>
        <taxon>Gammaproteobacteria</taxon>
        <taxon>Lysobacterales</taxon>
        <taxon>Lysobacteraceae</taxon>
        <taxon>Xanthomonas</taxon>
    </lineage>
</organism>
<dbReference type="PANTHER" id="PTHR43270:SF4">
    <property type="entry name" value="CARNOSINE DIPEPTIDASE 2, ISOFORM A"/>
    <property type="match status" value="1"/>
</dbReference>
<dbReference type="InterPro" id="IPR011650">
    <property type="entry name" value="Peptidase_M20_dimer"/>
</dbReference>
<gene>
    <name evidence="5" type="ORF">OK345_06845</name>
</gene>
<dbReference type="Gene3D" id="3.30.70.360">
    <property type="match status" value="1"/>
</dbReference>
<name>A0ABT3JUN5_9XANT</name>
<dbReference type="SUPFAM" id="SSF53187">
    <property type="entry name" value="Zn-dependent exopeptidases"/>
    <property type="match status" value="1"/>
</dbReference>
<dbReference type="Pfam" id="PF01546">
    <property type="entry name" value="Peptidase_M20"/>
    <property type="match status" value="1"/>
</dbReference>
<dbReference type="Proteomes" id="UP001209922">
    <property type="component" value="Unassembled WGS sequence"/>
</dbReference>
<dbReference type="PANTHER" id="PTHR43270">
    <property type="entry name" value="BETA-ALA-HIS DIPEPTIDASE"/>
    <property type="match status" value="1"/>
</dbReference>
<evidence type="ECO:0000259" key="4">
    <source>
        <dbReference type="Pfam" id="PF07687"/>
    </source>
</evidence>
<accession>A0ABT3JUN5</accession>
<evidence type="ECO:0000256" key="1">
    <source>
        <dbReference type="ARBA" id="ARBA00022670"/>
    </source>
</evidence>
<dbReference type="InterPro" id="IPR002933">
    <property type="entry name" value="Peptidase_M20"/>
</dbReference>
<evidence type="ECO:0000313" key="6">
    <source>
        <dbReference type="Proteomes" id="UP001209922"/>
    </source>
</evidence>